<dbReference type="FunFam" id="1.25.10.10:FF:000519">
    <property type="entry name" value="WAPL (Wings apart-like protein regulation of heterochromatin) protein"/>
    <property type="match status" value="1"/>
</dbReference>
<reference evidence="3 4" key="1">
    <citation type="journal article" date="2019" name="Nat. Plants">
        <title>Stout camphor tree genome fills gaps in understanding of flowering plant genome evolution.</title>
        <authorList>
            <person name="Chaw S.M."/>
            <person name="Liu Y.C."/>
            <person name="Wu Y.W."/>
            <person name="Wang H.Y."/>
            <person name="Lin C.I."/>
            <person name="Wu C.S."/>
            <person name="Ke H.M."/>
            <person name="Chang L.Y."/>
            <person name="Hsu C.Y."/>
            <person name="Yang H.T."/>
            <person name="Sudianto E."/>
            <person name="Hsu M.H."/>
            <person name="Wu K.P."/>
            <person name="Wang L.N."/>
            <person name="Leebens-Mack J.H."/>
            <person name="Tsai I.J."/>
        </authorList>
    </citation>
    <scope>NUCLEOTIDE SEQUENCE [LARGE SCALE GENOMIC DNA]</scope>
    <source>
        <strain evidence="4">cv. Chaw 1501</strain>
        <tissue evidence="3">Young leaves</tissue>
    </source>
</reference>
<dbReference type="InterPro" id="IPR016024">
    <property type="entry name" value="ARM-type_fold"/>
</dbReference>
<comment type="similarity">
    <text evidence="1">Belongs to the WAPL family.</text>
</comment>
<proteinExistence type="inferred from homology"/>
<evidence type="ECO:0000256" key="1">
    <source>
        <dbReference type="ARBA" id="ARBA00006854"/>
    </source>
</evidence>
<organism evidence="3 4">
    <name type="scientific">Cinnamomum micranthum f. kanehirae</name>
    <dbReference type="NCBI Taxonomy" id="337451"/>
    <lineage>
        <taxon>Eukaryota</taxon>
        <taxon>Viridiplantae</taxon>
        <taxon>Streptophyta</taxon>
        <taxon>Embryophyta</taxon>
        <taxon>Tracheophyta</taxon>
        <taxon>Spermatophyta</taxon>
        <taxon>Magnoliopsida</taxon>
        <taxon>Magnoliidae</taxon>
        <taxon>Laurales</taxon>
        <taxon>Lauraceae</taxon>
        <taxon>Cinnamomum</taxon>
    </lineage>
</organism>
<dbReference type="Pfam" id="PF07814">
    <property type="entry name" value="WAPL"/>
    <property type="match status" value="1"/>
</dbReference>
<dbReference type="PANTHER" id="PTHR22100">
    <property type="entry name" value="WINGS APART-LIKE PROTEIN HOMOLOG"/>
    <property type="match status" value="1"/>
</dbReference>
<name>A0A3S3M909_9MAGN</name>
<protein>
    <submittedName>
        <fullName evidence="3">Wings apart-like protein</fullName>
    </submittedName>
</protein>
<gene>
    <name evidence="3" type="ORF">CKAN_00033200</name>
</gene>
<comment type="caution">
    <text evidence="3">The sequence shown here is derived from an EMBL/GenBank/DDBJ whole genome shotgun (WGS) entry which is preliminary data.</text>
</comment>
<dbReference type="InterPro" id="IPR012502">
    <property type="entry name" value="WAPL_dom"/>
</dbReference>
<dbReference type="PANTHER" id="PTHR22100:SF13">
    <property type="entry name" value="WINGS APART-LIKE PROTEIN HOMOLOG"/>
    <property type="match status" value="1"/>
</dbReference>
<feature type="domain" description="WAPL" evidence="2">
    <location>
        <begin position="1"/>
        <end position="89"/>
    </location>
</feature>
<dbReference type="Gene3D" id="1.25.10.10">
    <property type="entry name" value="Leucine-rich Repeat Variant"/>
    <property type="match status" value="2"/>
</dbReference>
<dbReference type="InterPro" id="IPR011989">
    <property type="entry name" value="ARM-like"/>
</dbReference>
<evidence type="ECO:0000313" key="3">
    <source>
        <dbReference type="EMBL" id="RWR72131.1"/>
    </source>
</evidence>
<dbReference type="InterPro" id="IPR039874">
    <property type="entry name" value="WAPL"/>
</dbReference>
<dbReference type="Proteomes" id="UP000283530">
    <property type="component" value="Unassembled WGS sequence"/>
</dbReference>
<dbReference type="AlphaFoldDB" id="A0A3S3M909"/>
<dbReference type="SUPFAM" id="SSF48371">
    <property type="entry name" value="ARM repeat"/>
    <property type="match status" value="1"/>
</dbReference>
<accession>A0A3S3M909</accession>
<dbReference type="PROSITE" id="PS51271">
    <property type="entry name" value="WAPL"/>
    <property type="match status" value="1"/>
</dbReference>
<sequence>MEAQEFGEMMEHVDEVNFALDGLRPGQQVRIRRASLLSLLSICATAQQRRLIRAQGMAKAIVDAILGLSMDDFPSTLAASALFYVLASDGQDDRLLDSPSCVRFLLKLLNPSSVGNVEGKSPTIGCKLLALNRDIGMLRSSTKKLDSSFTAIILKVQEILLSCKELKPRNTDGEGTRRPELSPKWIALLTMEKACLSTISLEDTSGTVRRVGGNFKESLRDHGGLDAVFDVIASCHSVMKRWVKDISPLSQELKDDAAVESLVLLLKCLKIMENATFLSTDNQNHLLKMDAKFNSEGSAMSFVGLILSAIKILSGLSVLQNSSYTHRHEKSDYLMDGEDAQSSKVQLKGHKGRQDGVLSGDSAGTLCITERASHVKRSKASHEHQRLSTSQPGLSMASVSDVFSMSGNSAPTIAYGETSRSSYGGISMSANGSKVDSIGLGKRSHVSDDSMYERLEDSQDPFAFDEDDMEPSKWDLLSKKNSLSQTHQSMETGREWEDGCERMLVTSNCDTSEENHRSCENSSFLVEEQSDLLDDCLVTAVKVLMNLTNDNPIGCQQIASCGGLDTMATLITCHFPLFNSFSFKNSQMLEDISFSQSSTDPDHLKGKHLSDQELDFLVVILGLLVNLVEKDKRNRSRLAAATVPLPRSGETKMKHSQRGVISLLCSIFLANQGAGEASGEGRELTWNDEAAMLQGEHEAEKMIVEAYAALLLAFLSTESLNVRESIADCLPDGNLEILIPVLERFVAFHLTLNMISPETHAAVCEVIESCRGP</sequence>
<dbReference type="STRING" id="337451.A0A3S3M909"/>
<dbReference type="InterPro" id="IPR022771">
    <property type="entry name" value="WAPL_C"/>
</dbReference>
<keyword evidence="4" id="KW-1185">Reference proteome</keyword>
<dbReference type="OrthoDB" id="78088at2759"/>
<evidence type="ECO:0000313" key="4">
    <source>
        <dbReference type="Proteomes" id="UP000283530"/>
    </source>
</evidence>
<evidence type="ECO:0000259" key="2">
    <source>
        <dbReference type="PROSITE" id="PS51271"/>
    </source>
</evidence>
<dbReference type="EMBL" id="QPKB01000001">
    <property type="protein sequence ID" value="RWR72131.1"/>
    <property type="molecule type" value="Genomic_DNA"/>
</dbReference>